<proteinExistence type="predicted"/>
<dbReference type="Proteomes" id="UP000271624">
    <property type="component" value="Unassembled WGS sequence"/>
</dbReference>
<keyword evidence="1" id="KW-0472">Membrane</keyword>
<keyword evidence="1" id="KW-0812">Transmembrane</keyword>
<feature type="transmembrane region" description="Helical" evidence="1">
    <location>
        <begin position="20"/>
        <end position="38"/>
    </location>
</feature>
<dbReference type="Gene3D" id="3.40.50.300">
    <property type="entry name" value="P-loop containing nucleotide triphosphate hydrolases"/>
    <property type="match status" value="1"/>
</dbReference>
<dbReference type="InterPro" id="IPR027417">
    <property type="entry name" value="P-loop_NTPase"/>
</dbReference>
<dbReference type="AlphaFoldDB" id="A0A3S1AIR8"/>
<sequence length="601" mass="66009">MKTPNTDALKSAVRSVPYRLTVIGCAAAAIGALALNYTDNRSTVGYTQVCFKPTNPKILKAAEKKGIQYCTSDERYWISDPILLDWQRTKPEFYNKLTRLKTIPPQTKDKWIYGAIAIAGGLGMAGLGAARLNLINKLAPGYRKEVHAKWHRDGVRNCVQMASDAIDGRFAVQHKLAQAEANYGRYQAAILTPDEIVATQQAYLDAESQARMQGVQDAQYVAGNDQAQLPGQSLDDVNNPGDKVNGASNENMTIKPALIQTLQNSAIAPILKAGVLKVIGGQGSGKTTLVNGGLLRYRLQQGHKLIIINPHKSFEMYRGLEPHLVTSTEFYGVGADDATRATSLAKGLTTVLGILETRYTEYQNQPVGSYNHYPITILIEECGEWAGLLGEKGLPLIQHFWQKMFIACRKGRFFPIITAQHDTMAMFGNPKGLAELIKSSGAVTLNLIAEPDSNSPDGWRPSGKGVLYIPNNDAKKIDVPDIRNLVSNPDVFTDLFSAPSQPANQSANQLPKQDNSKLNVMRGLIADCWTKDDKDLSEDAQKLIAWIRRKVDEGKTMFTIEMCRASGCVPNAKSPDIKRLLSELIEANVMTLKDGGVYEMR</sequence>
<dbReference type="EMBL" id="RSCL01000064">
    <property type="protein sequence ID" value="RUS93117.1"/>
    <property type="molecule type" value="Genomic_DNA"/>
</dbReference>
<keyword evidence="3" id="KW-1185">Reference proteome</keyword>
<dbReference type="RefSeq" id="WP_127087645.1">
    <property type="nucleotide sequence ID" value="NZ_RSCL01000064.1"/>
</dbReference>
<evidence type="ECO:0000256" key="1">
    <source>
        <dbReference type="SAM" id="Phobius"/>
    </source>
</evidence>
<protein>
    <submittedName>
        <fullName evidence="2">Uncharacterized protein</fullName>
    </submittedName>
</protein>
<evidence type="ECO:0000313" key="2">
    <source>
        <dbReference type="EMBL" id="RUS93117.1"/>
    </source>
</evidence>
<reference evidence="2" key="2">
    <citation type="journal article" date="2019" name="Genome Biol. Evol.">
        <title>Day and night: Metabolic profiles and evolutionary relationships of six axenic non-marine cyanobacteria.</title>
        <authorList>
            <person name="Will S.E."/>
            <person name="Henke P."/>
            <person name="Boedeker C."/>
            <person name="Huang S."/>
            <person name="Brinkmann H."/>
            <person name="Rohde M."/>
            <person name="Jarek M."/>
            <person name="Friedl T."/>
            <person name="Seufert S."/>
            <person name="Schumacher M."/>
            <person name="Overmann J."/>
            <person name="Neumann-Schaal M."/>
            <person name="Petersen J."/>
        </authorList>
    </citation>
    <scope>NUCLEOTIDE SEQUENCE [LARGE SCALE GENOMIC DNA]</scope>
    <source>
        <strain evidence="2">PCC 7102</strain>
    </source>
</reference>
<comment type="caution">
    <text evidence="2">The sequence shown here is derived from an EMBL/GenBank/DDBJ whole genome shotgun (WGS) entry which is preliminary data.</text>
</comment>
<keyword evidence="1" id="KW-1133">Transmembrane helix</keyword>
<name>A0A3S1AIR8_9CYAN</name>
<accession>A0A3S1AIR8</accession>
<organism evidence="2 3">
    <name type="scientific">Dulcicalothrix desertica PCC 7102</name>
    <dbReference type="NCBI Taxonomy" id="232991"/>
    <lineage>
        <taxon>Bacteria</taxon>
        <taxon>Bacillati</taxon>
        <taxon>Cyanobacteriota</taxon>
        <taxon>Cyanophyceae</taxon>
        <taxon>Nostocales</taxon>
        <taxon>Calotrichaceae</taxon>
        <taxon>Dulcicalothrix</taxon>
    </lineage>
</organism>
<gene>
    <name evidence="2" type="ORF">DSM106972_097490</name>
</gene>
<reference evidence="2" key="1">
    <citation type="submission" date="2018-12" db="EMBL/GenBank/DDBJ databases">
        <authorList>
            <person name="Will S."/>
            <person name="Neumann-Schaal M."/>
            <person name="Henke P."/>
        </authorList>
    </citation>
    <scope>NUCLEOTIDE SEQUENCE</scope>
    <source>
        <strain evidence="2">PCC 7102</strain>
    </source>
</reference>
<feature type="transmembrane region" description="Helical" evidence="1">
    <location>
        <begin position="111"/>
        <end position="134"/>
    </location>
</feature>
<evidence type="ECO:0000313" key="3">
    <source>
        <dbReference type="Proteomes" id="UP000271624"/>
    </source>
</evidence>